<dbReference type="Proteomes" id="UP000032180">
    <property type="component" value="Chromosome 2"/>
</dbReference>
<proteinExistence type="predicted"/>
<organism evidence="1 2">
    <name type="scientific">Leersia perrieri</name>
    <dbReference type="NCBI Taxonomy" id="77586"/>
    <lineage>
        <taxon>Eukaryota</taxon>
        <taxon>Viridiplantae</taxon>
        <taxon>Streptophyta</taxon>
        <taxon>Embryophyta</taxon>
        <taxon>Tracheophyta</taxon>
        <taxon>Spermatophyta</taxon>
        <taxon>Magnoliopsida</taxon>
        <taxon>Liliopsida</taxon>
        <taxon>Poales</taxon>
        <taxon>Poaceae</taxon>
        <taxon>BOP clade</taxon>
        <taxon>Oryzoideae</taxon>
        <taxon>Oryzeae</taxon>
        <taxon>Oryzinae</taxon>
        <taxon>Leersia</taxon>
    </lineage>
</organism>
<accession>A0A0D9VGS6</accession>
<dbReference type="SUPFAM" id="SSF48371">
    <property type="entry name" value="ARM repeat"/>
    <property type="match status" value="1"/>
</dbReference>
<reference evidence="1 2" key="1">
    <citation type="submission" date="2012-08" db="EMBL/GenBank/DDBJ databases">
        <title>Oryza genome evolution.</title>
        <authorList>
            <person name="Wing R.A."/>
        </authorList>
    </citation>
    <scope>NUCLEOTIDE SEQUENCE</scope>
</reference>
<dbReference type="InterPro" id="IPR016024">
    <property type="entry name" value="ARM-type_fold"/>
</dbReference>
<sequence length="357" mass="38963">MAAADGDLVAGAGAGEGPIVRRRSGEVDLPPMEVLRAAAAAADVYSTSPTKRLHTFREILPSLLSGGSGSKEERIEMMINAIGPIDISTLFGKNELSKLSYEDCFVALDLIQSLLVENLSWVQEFFFIPSLLQLLIQLVCHPHLEVRKVAYVVTKKILASSAGLGQDLLLRLQQVLKRHKFSFIEIIATDSPNIFMELVTKDVSTSNEYAAQATLCSLQTLAAILPNSRLPKFEMKVNAQSSATANARTLALGRTKNTTALITTGIAHAVEHDEKWLGYASTLVLLEFLYALAVGGGISIVLLTKPALPMHFWGRHPDMSEFLRSFLHKHVKGVNGVLRFKGAPRQVNLDGLVIERP</sequence>
<dbReference type="EnsemblPlants" id="LPERR02G15630.1">
    <property type="protein sequence ID" value="LPERR02G15630.1"/>
    <property type="gene ID" value="LPERR02G15630"/>
</dbReference>
<keyword evidence="2" id="KW-1185">Reference proteome</keyword>
<reference evidence="2" key="2">
    <citation type="submission" date="2013-12" db="EMBL/GenBank/DDBJ databases">
        <authorList>
            <person name="Yu Y."/>
            <person name="Lee S."/>
            <person name="de Baynast K."/>
            <person name="Wissotski M."/>
            <person name="Liu L."/>
            <person name="Talag J."/>
            <person name="Goicoechea J."/>
            <person name="Angelova A."/>
            <person name="Jetty R."/>
            <person name="Kudrna D."/>
            <person name="Golser W."/>
            <person name="Rivera L."/>
            <person name="Zhang J."/>
            <person name="Wing R."/>
        </authorList>
    </citation>
    <scope>NUCLEOTIDE SEQUENCE</scope>
</reference>
<protein>
    <submittedName>
        <fullName evidence="1">Uncharacterized protein</fullName>
    </submittedName>
</protein>
<dbReference type="Gramene" id="LPERR02G15630.1">
    <property type="protein sequence ID" value="LPERR02G15630.1"/>
    <property type="gene ID" value="LPERR02G15630"/>
</dbReference>
<reference evidence="1" key="3">
    <citation type="submission" date="2015-04" db="UniProtKB">
        <authorList>
            <consortium name="EnsemblPlants"/>
        </authorList>
    </citation>
    <scope>IDENTIFICATION</scope>
</reference>
<evidence type="ECO:0000313" key="1">
    <source>
        <dbReference type="EnsemblPlants" id="LPERR02G15630.1"/>
    </source>
</evidence>
<evidence type="ECO:0000313" key="2">
    <source>
        <dbReference type="Proteomes" id="UP000032180"/>
    </source>
</evidence>
<name>A0A0D9VGS6_9ORYZ</name>
<dbReference type="AlphaFoldDB" id="A0A0D9VGS6"/>